<feature type="binding site" evidence="6">
    <location>
        <position position="149"/>
    </location>
    <ligand>
        <name>Zn(2+)</name>
        <dbReference type="ChEBI" id="CHEBI:29105"/>
        <label>2</label>
    </ligand>
</feature>
<feature type="active site" evidence="6">
    <location>
        <position position="301"/>
    </location>
</feature>
<dbReference type="SUPFAM" id="SSF51556">
    <property type="entry name" value="Metallo-dependent hydrolases"/>
    <property type="match status" value="1"/>
</dbReference>
<gene>
    <name evidence="6" type="primary">pyrC</name>
    <name evidence="8" type="ORF">SAMN05443507_10969</name>
</gene>
<keyword evidence="5 6" id="KW-0665">Pyrimidine biosynthesis</keyword>
<dbReference type="PROSITE" id="PS00482">
    <property type="entry name" value="DIHYDROOROTASE_1"/>
    <property type="match status" value="1"/>
</dbReference>
<feature type="binding site" evidence="6">
    <location>
        <begin position="319"/>
        <end position="320"/>
    </location>
    <ligand>
        <name>substrate</name>
    </ligand>
</feature>
<dbReference type="GO" id="GO:0005737">
    <property type="term" value="C:cytoplasm"/>
    <property type="evidence" value="ECO:0007669"/>
    <property type="project" value="TreeGrafter"/>
</dbReference>
<evidence type="ECO:0000313" key="8">
    <source>
        <dbReference type="EMBL" id="SHK15864.1"/>
    </source>
</evidence>
<keyword evidence="6" id="KW-0862">Zinc</keyword>
<evidence type="ECO:0000256" key="3">
    <source>
        <dbReference type="ARBA" id="ARBA00022723"/>
    </source>
</evidence>
<dbReference type="InterPro" id="IPR004722">
    <property type="entry name" value="DHOase"/>
</dbReference>
<feature type="binding site" evidence="6">
    <location>
        <position position="301"/>
    </location>
    <ligand>
        <name>Zn(2+)</name>
        <dbReference type="ChEBI" id="CHEBI:29105"/>
        <label>1</label>
    </ligand>
</feature>
<dbReference type="EMBL" id="FRAF01000009">
    <property type="protein sequence ID" value="SHK15864.1"/>
    <property type="molecule type" value="Genomic_DNA"/>
</dbReference>
<dbReference type="STRING" id="1830138.SAMN05443507_10969"/>
<dbReference type="Proteomes" id="UP000184016">
    <property type="component" value="Unassembled WGS sequence"/>
</dbReference>
<comment type="similarity">
    <text evidence="2 6">Belongs to the metallo-dependent hydrolases superfamily. DHOase family. Class I DHOase subfamily.</text>
</comment>
<dbReference type="GO" id="GO:0004038">
    <property type="term" value="F:allantoinase activity"/>
    <property type="evidence" value="ECO:0007669"/>
    <property type="project" value="TreeGrafter"/>
</dbReference>
<dbReference type="AlphaFoldDB" id="A0A1M6Q6G2"/>
<keyword evidence="9" id="KW-1185">Reference proteome</keyword>
<dbReference type="EC" id="3.5.2.3" evidence="6"/>
<dbReference type="GO" id="GO:0006145">
    <property type="term" value="P:purine nucleobase catabolic process"/>
    <property type="evidence" value="ECO:0007669"/>
    <property type="project" value="TreeGrafter"/>
</dbReference>
<evidence type="ECO:0000259" key="7">
    <source>
        <dbReference type="Pfam" id="PF12890"/>
    </source>
</evidence>
<dbReference type="PANTHER" id="PTHR43668">
    <property type="entry name" value="ALLANTOINASE"/>
    <property type="match status" value="1"/>
</dbReference>
<organism evidence="8 9">
    <name type="scientific">Alicyclobacillus tolerans</name>
    <dbReference type="NCBI Taxonomy" id="90970"/>
    <lineage>
        <taxon>Bacteria</taxon>
        <taxon>Bacillati</taxon>
        <taxon>Bacillota</taxon>
        <taxon>Bacilli</taxon>
        <taxon>Bacillales</taxon>
        <taxon>Alicyclobacillaceae</taxon>
        <taxon>Alicyclobacillus</taxon>
    </lineage>
</organism>
<evidence type="ECO:0000256" key="6">
    <source>
        <dbReference type="HAMAP-Rule" id="MF_00220"/>
    </source>
</evidence>
<feature type="binding site" evidence="6">
    <location>
        <begin position="59"/>
        <end position="61"/>
    </location>
    <ligand>
        <name>substrate</name>
    </ligand>
</feature>
<dbReference type="RefSeq" id="WP_129583541.1">
    <property type="nucleotide sequence ID" value="NZ_FRAF01000009.1"/>
</dbReference>
<evidence type="ECO:0000256" key="2">
    <source>
        <dbReference type="ARBA" id="ARBA00010286"/>
    </source>
</evidence>
<feature type="binding site" evidence="6">
    <location>
        <position position="57"/>
    </location>
    <ligand>
        <name>Zn(2+)</name>
        <dbReference type="ChEBI" id="CHEBI:29105"/>
        <label>1</label>
    </ligand>
</feature>
<evidence type="ECO:0000256" key="1">
    <source>
        <dbReference type="ARBA" id="ARBA00002368"/>
    </source>
</evidence>
<feature type="binding site" evidence="6">
    <location>
        <position position="228"/>
    </location>
    <ligand>
        <name>Zn(2+)</name>
        <dbReference type="ChEBI" id="CHEBI:29105"/>
        <label>2</label>
    </ligand>
</feature>
<feature type="binding site" evidence="6">
    <location>
        <position position="91"/>
    </location>
    <ligand>
        <name>substrate</name>
    </ligand>
</feature>
<evidence type="ECO:0000256" key="5">
    <source>
        <dbReference type="ARBA" id="ARBA00022975"/>
    </source>
</evidence>
<reference evidence="9" key="1">
    <citation type="submission" date="2016-11" db="EMBL/GenBank/DDBJ databases">
        <authorList>
            <person name="Varghese N."/>
            <person name="Submissions S."/>
        </authorList>
    </citation>
    <scope>NUCLEOTIDE SEQUENCE [LARGE SCALE GENOMIC DNA]</scope>
    <source>
        <strain evidence="9">USBA-503</strain>
    </source>
</reference>
<dbReference type="InterPro" id="IPR024403">
    <property type="entry name" value="DHOase_cat"/>
</dbReference>
<name>A0A1M6Q6G2_9BACL</name>
<dbReference type="InterPro" id="IPR032466">
    <property type="entry name" value="Metal_Hydrolase"/>
</dbReference>
<dbReference type="HAMAP" id="MF_00220_B">
    <property type="entry name" value="PyrC_classI_B"/>
    <property type="match status" value="1"/>
</dbReference>
<proteinExistence type="inferred from homology"/>
<protein>
    <recommendedName>
        <fullName evidence="6">Dihydroorotase</fullName>
        <shortName evidence="6">DHOase</shortName>
        <ecNumber evidence="6">3.5.2.3</ecNumber>
    </recommendedName>
</protein>
<dbReference type="GO" id="GO:0044205">
    <property type="term" value="P:'de novo' UMP biosynthetic process"/>
    <property type="evidence" value="ECO:0007669"/>
    <property type="project" value="UniProtKB-UniRule"/>
</dbReference>
<feature type="binding site" evidence="6">
    <location>
        <position position="274"/>
    </location>
    <ligand>
        <name>substrate</name>
    </ligand>
</feature>
<dbReference type="InterPro" id="IPR050138">
    <property type="entry name" value="DHOase/Allantoinase_Hydrolase"/>
</dbReference>
<dbReference type="NCBIfam" id="TIGR00857">
    <property type="entry name" value="pyrC_multi"/>
    <property type="match status" value="1"/>
</dbReference>
<evidence type="ECO:0000256" key="4">
    <source>
        <dbReference type="ARBA" id="ARBA00022801"/>
    </source>
</evidence>
<feature type="domain" description="Dihydroorotase catalytic" evidence="7">
    <location>
        <begin position="48"/>
        <end position="230"/>
    </location>
</feature>
<feature type="binding site" evidence="6">
    <location>
        <position position="149"/>
    </location>
    <ligand>
        <name>Zn(2+)</name>
        <dbReference type="ChEBI" id="CHEBI:29105"/>
        <label>1</label>
    </ligand>
</feature>
<comment type="cofactor">
    <cofactor evidence="6">
        <name>Zn(2+)</name>
        <dbReference type="ChEBI" id="CHEBI:29105"/>
    </cofactor>
    <text evidence="6">Binds 2 Zn(2+) ions per subunit.</text>
</comment>
<dbReference type="PROSITE" id="PS00483">
    <property type="entry name" value="DIHYDROOROTASE_2"/>
    <property type="match status" value="1"/>
</dbReference>
<comment type="pathway">
    <text evidence="6">Pyrimidine metabolism; UMP biosynthesis via de novo pathway; (S)-dihydroorotate from bicarbonate: step 3/3.</text>
</comment>
<feature type="binding site" evidence="6">
    <location>
        <position position="176"/>
    </location>
    <ligand>
        <name>Zn(2+)</name>
        <dbReference type="ChEBI" id="CHEBI:29105"/>
        <label>2</label>
    </ligand>
</feature>
<dbReference type="GO" id="GO:0004151">
    <property type="term" value="F:dihydroorotase activity"/>
    <property type="evidence" value="ECO:0007669"/>
    <property type="project" value="UniProtKB-UniRule"/>
</dbReference>
<dbReference type="InterPro" id="IPR011059">
    <property type="entry name" value="Metal-dep_hydrolase_composite"/>
</dbReference>
<keyword evidence="3 6" id="KW-0479">Metal-binding</keyword>
<dbReference type="PANTHER" id="PTHR43668:SF2">
    <property type="entry name" value="ALLANTOINASE"/>
    <property type="match status" value="1"/>
</dbReference>
<evidence type="ECO:0000313" key="9">
    <source>
        <dbReference type="Proteomes" id="UP000184016"/>
    </source>
</evidence>
<dbReference type="Pfam" id="PF12890">
    <property type="entry name" value="DHOase"/>
    <property type="match status" value="1"/>
</dbReference>
<dbReference type="GO" id="GO:0008270">
    <property type="term" value="F:zinc ion binding"/>
    <property type="evidence" value="ECO:0007669"/>
    <property type="project" value="UniProtKB-UniRule"/>
</dbReference>
<feature type="binding site" evidence="6">
    <location>
        <position position="59"/>
    </location>
    <ligand>
        <name>Zn(2+)</name>
        <dbReference type="ChEBI" id="CHEBI:29105"/>
        <label>1</label>
    </ligand>
</feature>
<dbReference type="UniPathway" id="UPA00070">
    <property type="reaction ID" value="UER00117"/>
</dbReference>
<sequence length="427" mass="46117">MQGGCLLDLLDNSQEQADILIESEHGRILSIGKDLPEAEQTIDVAGLTLLPAFVDPHVHFREPGFEHKETIASGAKAAVAGGFGSVLCMPNTNPPIDTPERVEYVLQKSAEAGACRVWPMGCITREQKGEQLTDFAALQSAGVAGLSDDGKGVQHGGLMRQALFAAAASGLTVAIHAEDETIAGKGVLHPAAAKKFSVPEQPGSSESAMIARDLLLAEETGARLHLCHVSLESAVSLLAWAKSRGLRVTAEVTPHHLLLSEESIDEENTFYKVNPPLRSEDDRKACLRAFLDGTIDMIATDHAPHTEEEKAVGWLSAPFGMVGIEIVFPLLYTHLVSRGLMSLSELVKRMSLVPAQAFNLPASGLRPGALADLTAVDLQTERRIEPNRFYSKGRNTPFTGWMVRGWPVMTMVDGKMVFDARQKEVQC</sequence>
<dbReference type="CDD" id="cd01317">
    <property type="entry name" value="DHOase_IIa"/>
    <property type="match status" value="1"/>
</dbReference>
<dbReference type="OrthoDB" id="9765462at2"/>
<dbReference type="InterPro" id="IPR002195">
    <property type="entry name" value="Dihydroorotase_CS"/>
</dbReference>
<comment type="function">
    <text evidence="1 6">Catalyzes the reversible cyclization of carbamoyl aspartate to dihydroorotate.</text>
</comment>
<dbReference type="Gene3D" id="2.30.40.10">
    <property type="entry name" value="Urease, subunit C, domain 1"/>
    <property type="match status" value="1"/>
</dbReference>
<accession>A0A1M6Q6G2</accession>
<dbReference type="SUPFAM" id="SSF51338">
    <property type="entry name" value="Composite domain of metallo-dependent hydrolases"/>
    <property type="match status" value="1"/>
</dbReference>
<dbReference type="Gene3D" id="3.20.20.140">
    <property type="entry name" value="Metal-dependent hydrolases"/>
    <property type="match status" value="1"/>
</dbReference>
<comment type="catalytic activity">
    <reaction evidence="6">
        <text>(S)-dihydroorotate + H2O = N-carbamoyl-L-aspartate + H(+)</text>
        <dbReference type="Rhea" id="RHEA:24296"/>
        <dbReference type="ChEBI" id="CHEBI:15377"/>
        <dbReference type="ChEBI" id="CHEBI:15378"/>
        <dbReference type="ChEBI" id="CHEBI:30864"/>
        <dbReference type="ChEBI" id="CHEBI:32814"/>
        <dbReference type="EC" id="3.5.2.3"/>
    </reaction>
</comment>
<feature type="binding site" evidence="6">
    <location>
        <position position="305"/>
    </location>
    <ligand>
        <name>substrate</name>
    </ligand>
</feature>
<keyword evidence="4 6" id="KW-0378">Hydrolase</keyword>